<protein>
    <submittedName>
        <fullName evidence="1">Uncharacterized protein</fullName>
    </submittedName>
</protein>
<dbReference type="VEuPathDB" id="TriTrypDB:BSAL_42075"/>
<proteinExistence type="predicted"/>
<name>A0A0S4JXL1_BODSA</name>
<dbReference type="EMBL" id="CYKH01002144">
    <property type="protein sequence ID" value="CUG93325.1"/>
    <property type="molecule type" value="Genomic_DNA"/>
</dbReference>
<sequence>MMLYLAYYLPCARFSPPPWCADGIACRTHIPVVNAVS</sequence>
<accession>A0A0S4JXL1</accession>
<gene>
    <name evidence="1" type="ORF">BSAL_42075</name>
</gene>
<organism evidence="1 2">
    <name type="scientific">Bodo saltans</name>
    <name type="common">Flagellated protozoan</name>
    <dbReference type="NCBI Taxonomy" id="75058"/>
    <lineage>
        <taxon>Eukaryota</taxon>
        <taxon>Discoba</taxon>
        <taxon>Euglenozoa</taxon>
        <taxon>Kinetoplastea</taxon>
        <taxon>Metakinetoplastina</taxon>
        <taxon>Eubodonida</taxon>
        <taxon>Bodonidae</taxon>
        <taxon>Bodo</taxon>
    </lineage>
</organism>
<keyword evidence="2" id="KW-1185">Reference proteome</keyword>
<dbReference type="AlphaFoldDB" id="A0A0S4JXL1"/>
<evidence type="ECO:0000313" key="1">
    <source>
        <dbReference type="EMBL" id="CUG93325.1"/>
    </source>
</evidence>
<evidence type="ECO:0000313" key="2">
    <source>
        <dbReference type="Proteomes" id="UP000051952"/>
    </source>
</evidence>
<dbReference type="Proteomes" id="UP000051952">
    <property type="component" value="Unassembled WGS sequence"/>
</dbReference>
<reference evidence="2" key="1">
    <citation type="submission" date="2015-09" db="EMBL/GenBank/DDBJ databases">
        <authorList>
            <consortium name="Pathogen Informatics"/>
        </authorList>
    </citation>
    <scope>NUCLEOTIDE SEQUENCE [LARGE SCALE GENOMIC DNA]</scope>
    <source>
        <strain evidence="2">Lake Konstanz</strain>
    </source>
</reference>